<evidence type="ECO:0000313" key="10">
    <source>
        <dbReference type="EMBL" id="CAF1108408.1"/>
    </source>
</evidence>
<dbReference type="GO" id="GO:0003964">
    <property type="term" value="F:RNA-directed DNA polymerase activity"/>
    <property type="evidence" value="ECO:0007669"/>
    <property type="project" value="UniProtKB-KW"/>
</dbReference>
<dbReference type="PROSITE" id="PS50878">
    <property type="entry name" value="RT_POL"/>
    <property type="match status" value="1"/>
</dbReference>
<dbReference type="InterPro" id="IPR050951">
    <property type="entry name" value="Retrovirus_Pol_polyprotein"/>
</dbReference>
<reference evidence="10" key="1">
    <citation type="submission" date="2021-02" db="EMBL/GenBank/DDBJ databases">
        <authorList>
            <person name="Nowell W R."/>
        </authorList>
    </citation>
    <scope>NUCLEOTIDE SEQUENCE</scope>
</reference>
<protein>
    <recommendedName>
        <fullName evidence="1">RNA-directed DNA polymerase</fullName>
        <ecNumber evidence="1">2.7.7.49</ecNumber>
    </recommendedName>
</protein>
<dbReference type="GO" id="GO:0004519">
    <property type="term" value="F:endonuclease activity"/>
    <property type="evidence" value="ECO:0007669"/>
    <property type="project" value="UniProtKB-KW"/>
</dbReference>
<keyword evidence="6" id="KW-0378">Hydrolase</keyword>
<dbReference type="PANTHER" id="PTHR37984:SF5">
    <property type="entry name" value="PROTEIN NYNRIN-LIKE"/>
    <property type="match status" value="1"/>
</dbReference>
<dbReference type="CDD" id="cd00303">
    <property type="entry name" value="retropepsin_like"/>
    <property type="match status" value="1"/>
</dbReference>
<evidence type="ECO:0000256" key="2">
    <source>
        <dbReference type="ARBA" id="ARBA00022679"/>
    </source>
</evidence>
<dbReference type="FunFam" id="1.10.340.70:FF:000001">
    <property type="entry name" value="Retrovirus-related Pol polyprotein from transposon gypsy-like Protein"/>
    <property type="match status" value="1"/>
</dbReference>
<dbReference type="Pfam" id="PF00078">
    <property type="entry name" value="RVT_1"/>
    <property type="match status" value="1"/>
</dbReference>
<evidence type="ECO:0000256" key="5">
    <source>
        <dbReference type="ARBA" id="ARBA00022759"/>
    </source>
</evidence>
<evidence type="ECO:0000313" key="12">
    <source>
        <dbReference type="Proteomes" id="UP000677228"/>
    </source>
</evidence>
<dbReference type="AlphaFoldDB" id="A0A8S2E2Y1"/>
<dbReference type="SUPFAM" id="SSF56672">
    <property type="entry name" value="DNA/RNA polymerases"/>
    <property type="match status" value="1"/>
</dbReference>
<dbReference type="EC" id="2.7.7.49" evidence="1"/>
<keyword evidence="7" id="KW-0695">RNA-directed DNA polymerase</keyword>
<dbReference type="PANTHER" id="PTHR37984">
    <property type="entry name" value="PROTEIN CBG26694"/>
    <property type="match status" value="1"/>
</dbReference>
<keyword evidence="2" id="KW-0808">Transferase</keyword>
<evidence type="ECO:0000259" key="8">
    <source>
        <dbReference type="PROSITE" id="PS50878"/>
    </source>
</evidence>
<dbReference type="InterPro" id="IPR021109">
    <property type="entry name" value="Peptidase_aspartic_dom_sf"/>
</dbReference>
<dbReference type="FunFam" id="3.30.420.10:FF:000032">
    <property type="entry name" value="Retrovirus-related Pol polyprotein from transposon 297-like Protein"/>
    <property type="match status" value="1"/>
</dbReference>
<dbReference type="EMBL" id="CAJOBA010012178">
    <property type="protein sequence ID" value="CAF3873886.1"/>
    <property type="molecule type" value="Genomic_DNA"/>
</dbReference>
<dbReference type="Gene3D" id="2.40.70.10">
    <property type="entry name" value="Acid Proteases"/>
    <property type="match status" value="1"/>
</dbReference>
<dbReference type="InterPro" id="IPR041373">
    <property type="entry name" value="RT_RNaseH"/>
</dbReference>
<dbReference type="Pfam" id="PF17917">
    <property type="entry name" value="RT_RNaseH"/>
    <property type="match status" value="1"/>
</dbReference>
<keyword evidence="5" id="KW-0255">Endonuclease</keyword>
<keyword evidence="3" id="KW-0548">Nucleotidyltransferase</keyword>
<feature type="domain" description="Reverse transcriptase" evidence="8">
    <location>
        <begin position="291"/>
        <end position="471"/>
    </location>
</feature>
<organism evidence="10 12">
    <name type="scientific">Didymodactylos carnosus</name>
    <dbReference type="NCBI Taxonomy" id="1234261"/>
    <lineage>
        <taxon>Eukaryota</taxon>
        <taxon>Metazoa</taxon>
        <taxon>Spiralia</taxon>
        <taxon>Gnathifera</taxon>
        <taxon>Rotifera</taxon>
        <taxon>Eurotatoria</taxon>
        <taxon>Bdelloidea</taxon>
        <taxon>Philodinida</taxon>
        <taxon>Philodinidae</taxon>
        <taxon>Didymodactylos</taxon>
    </lineage>
</organism>
<dbReference type="InterPro" id="IPR043128">
    <property type="entry name" value="Rev_trsase/Diguanyl_cyclase"/>
</dbReference>
<dbReference type="InterPro" id="IPR001584">
    <property type="entry name" value="Integrase_cat-core"/>
</dbReference>
<dbReference type="GO" id="GO:0016787">
    <property type="term" value="F:hydrolase activity"/>
    <property type="evidence" value="ECO:0007669"/>
    <property type="project" value="UniProtKB-KW"/>
</dbReference>
<dbReference type="Gene3D" id="3.30.420.10">
    <property type="entry name" value="Ribonuclease H-like superfamily/Ribonuclease H"/>
    <property type="match status" value="1"/>
</dbReference>
<dbReference type="Pfam" id="PF13975">
    <property type="entry name" value="gag-asp_proteas"/>
    <property type="match status" value="1"/>
</dbReference>
<proteinExistence type="predicted"/>
<dbReference type="PROSITE" id="PS50994">
    <property type="entry name" value="INTEGRASE"/>
    <property type="match status" value="1"/>
</dbReference>
<comment type="caution">
    <text evidence="10">The sequence shown here is derived from an EMBL/GenBank/DDBJ whole genome shotgun (WGS) entry which is preliminary data.</text>
</comment>
<name>A0A8S2E2Y1_9BILA</name>
<dbReference type="InterPro" id="IPR012337">
    <property type="entry name" value="RNaseH-like_sf"/>
</dbReference>
<evidence type="ECO:0000256" key="4">
    <source>
        <dbReference type="ARBA" id="ARBA00022722"/>
    </source>
</evidence>
<dbReference type="Proteomes" id="UP000677228">
    <property type="component" value="Unassembled WGS sequence"/>
</dbReference>
<dbReference type="CDD" id="cd01647">
    <property type="entry name" value="RT_LTR"/>
    <property type="match status" value="1"/>
</dbReference>
<dbReference type="InterPro" id="IPR043502">
    <property type="entry name" value="DNA/RNA_pol_sf"/>
</dbReference>
<feature type="domain" description="Integrase catalytic" evidence="9">
    <location>
        <begin position="846"/>
        <end position="1008"/>
    </location>
</feature>
<evidence type="ECO:0000256" key="7">
    <source>
        <dbReference type="ARBA" id="ARBA00022918"/>
    </source>
</evidence>
<dbReference type="Gene3D" id="3.30.70.270">
    <property type="match status" value="2"/>
</dbReference>
<dbReference type="Pfam" id="PF17921">
    <property type="entry name" value="Integrase_H2C2"/>
    <property type="match status" value="1"/>
</dbReference>
<dbReference type="InterPro" id="IPR036397">
    <property type="entry name" value="RNaseH_sf"/>
</dbReference>
<evidence type="ECO:0000256" key="6">
    <source>
        <dbReference type="ARBA" id="ARBA00022801"/>
    </source>
</evidence>
<dbReference type="Proteomes" id="UP000682733">
    <property type="component" value="Unassembled WGS sequence"/>
</dbReference>
<dbReference type="SUPFAM" id="SSF50630">
    <property type="entry name" value="Acid proteases"/>
    <property type="match status" value="1"/>
</dbReference>
<evidence type="ECO:0000256" key="1">
    <source>
        <dbReference type="ARBA" id="ARBA00012493"/>
    </source>
</evidence>
<accession>A0A8S2E2Y1</accession>
<evidence type="ECO:0000256" key="3">
    <source>
        <dbReference type="ARBA" id="ARBA00022695"/>
    </source>
</evidence>
<dbReference type="EMBL" id="CAJNOK010010180">
    <property type="protein sequence ID" value="CAF1108408.1"/>
    <property type="molecule type" value="Genomic_DNA"/>
</dbReference>
<dbReference type="GO" id="GO:0003676">
    <property type="term" value="F:nucleic acid binding"/>
    <property type="evidence" value="ECO:0007669"/>
    <property type="project" value="InterPro"/>
</dbReference>
<sequence>MIDTGSTVTAINSSYLSNIKHDKIRGISTTVKTANGGELKILGKVALHMTTNQITTKIDAFIIEDLCADLLLGSDWFHRNNVNISYQDKTIRITTPQQQSTTISIVRHPNPQQIFNVTAMSDFVVPSMSERIIQAATSAPPMMTAIFTPSLKMNNKQYVIAPHAVLKIQNNTTTLALLNTTKAVKKIRKGTHLGQIRYQGNDNCCYINMDPHKNQLTLAISPKAFLSITTRITDLLAHLPVDKQQQLQPVLLKHQTVFDTSSTTTIKTNIKHQIIIKPHHHPIQQPSYRRSAKEKQIINEQVKEMLDNHIIRPIDGSPRFCVDYRKLNSITERDVYPLPLINDIIDKLGGAKYFTCLDLKQDYWQVEIDEKDRQKTTFVTSEGIYDFNVMPYGLSNAPSTFQRIINSVLGDLRWHKCLVYLDDIIVYSTSFKQHVTDIEEVLGALNTANVKLNVKKCALAKKELDYLGFRITQNGIKPMTANVRKTIDFPTPKSAKDAYSFVQLAQFYRRFIPQFATIAAPLHEFKKNEFGKKHHGPTNDFTWTTECQIAFETLKSKISQYPLLAFPDGHSKLQLTREPITYLSRSLTPPEKKYSTVEKECLAIVWCIKKLHPYLYGEDFTVFTDHHPLCWLNKQSSHNGRLERWSLQLQEYTFDVKHVSGKRNCVADCLSRYPSDPPDDLADKQLDIMHPPKINSSLEQNAEVNNLTTSPLPARRQTLISFDPTKIEHEQLNDPTIKRIRQQLFNGQQVKSFILDNGVVYKLIQRSTTTPLQLPYVPRMLANDLLMAYHTHPTAAHVGVTGTWNKLRDRYYWPGMHSSIQSFISSCQLCQQYKISRRTPAGHLQPTEIPQGVFEKINMDFIGPLPTSTQGHKYILVCTDYLSKYIIAQPCQDCSVTTAAKFLVEQVILVHGTPRVVVTDNGSHFTGQVYEAVASRLGIQHLRSTAYHPQTNGQVERANATLVERIGTLTHKHPANWDEYISFVTHSYNTTKHSTTGLEPTKLVFGRNLVLPFDPPKNNIIFTAPNDYYVQLIRCLEETKQTAKQNIKHQQTIYKKHYDTGLISLLTILALFNDRNVNLNTIILGESVLSDAVCLALAR</sequence>
<evidence type="ECO:0000259" key="9">
    <source>
        <dbReference type="PROSITE" id="PS50994"/>
    </source>
</evidence>
<dbReference type="Pfam" id="PF00665">
    <property type="entry name" value="rve"/>
    <property type="match status" value="1"/>
</dbReference>
<dbReference type="CDD" id="cd09274">
    <property type="entry name" value="RNase_HI_RT_Ty3"/>
    <property type="match status" value="1"/>
</dbReference>
<dbReference type="InterPro" id="IPR041588">
    <property type="entry name" value="Integrase_H2C2"/>
</dbReference>
<gene>
    <name evidence="10" type="ORF">OVA965_LOCUS19641</name>
    <name evidence="11" type="ORF">TMI583_LOCUS19746</name>
</gene>
<evidence type="ECO:0000313" key="11">
    <source>
        <dbReference type="EMBL" id="CAF3873886.1"/>
    </source>
</evidence>
<dbReference type="InterPro" id="IPR000477">
    <property type="entry name" value="RT_dom"/>
</dbReference>
<keyword evidence="4" id="KW-0540">Nuclease</keyword>
<dbReference type="Gene3D" id="3.10.10.10">
    <property type="entry name" value="HIV Type 1 Reverse Transcriptase, subunit A, domain 1"/>
    <property type="match status" value="1"/>
</dbReference>
<dbReference type="Gene3D" id="1.10.340.70">
    <property type="match status" value="1"/>
</dbReference>
<dbReference type="GO" id="GO:0015074">
    <property type="term" value="P:DNA integration"/>
    <property type="evidence" value="ECO:0007669"/>
    <property type="project" value="InterPro"/>
</dbReference>
<dbReference type="SUPFAM" id="SSF53098">
    <property type="entry name" value="Ribonuclease H-like"/>
    <property type="match status" value="1"/>
</dbReference>